<accession>A0A426XXU0</accession>
<evidence type="ECO:0000313" key="2">
    <source>
        <dbReference type="Proteomes" id="UP000287651"/>
    </source>
</evidence>
<proteinExistence type="predicted"/>
<dbReference type="AlphaFoldDB" id="A0A426XXU0"/>
<organism evidence="1 2">
    <name type="scientific">Ensete ventricosum</name>
    <name type="common">Abyssinian banana</name>
    <name type="synonym">Musa ensete</name>
    <dbReference type="NCBI Taxonomy" id="4639"/>
    <lineage>
        <taxon>Eukaryota</taxon>
        <taxon>Viridiplantae</taxon>
        <taxon>Streptophyta</taxon>
        <taxon>Embryophyta</taxon>
        <taxon>Tracheophyta</taxon>
        <taxon>Spermatophyta</taxon>
        <taxon>Magnoliopsida</taxon>
        <taxon>Liliopsida</taxon>
        <taxon>Zingiberales</taxon>
        <taxon>Musaceae</taxon>
        <taxon>Ensete</taxon>
    </lineage>
</organism>
<name>A0A426XXU0_ENSVE</name>
<dbReference type="CDD" id="cd00303">
    <property type="entry name" value="retropepsin_like"/>
    <property type="match status" value="1"/>
</dbReference>
<gene>
    <name evidence="1" type="ORF">B296_00038916</name>
</gene>
<evidence type="ECO:0000313" key="1">
    <source>
        <dbReference type="EMBL" id="RRT44306.1"/>
    </source>
</evidence>
<dbReference type="Proteomes" id="UP000287651">
    <property type="component" value="Unassembled WGS sequence"/>
</dbReference>
<dbReference type="InterPro" id="IPR021109">
    <property type="entry name" value="Peptidase_aspartic_dom_sf"/>
</dbReference>
<dbReference type="EMBL" id="AMZH03016549">
    <property type="protein sequence ID" value="RRT44306.1"/>
    <property type="molecule type" value="Genomic_DNA"/>
</dbReference>
<dbReference type="Pfam" id="PF08284">
    <property type="entry name" value="RVP_2"/>
    <property type="match status" value="1"/>
</dbReference>
<sequence>MTKVGGLLKQLITVLIDTGSTNNFMNRKVAARMALHIEDCSRFDVKVTDGRILKCSQVKLFLQGQRIIADFFLPLDDCEAVLDIEWLTTLGDVP</sequence>
<comment type="caution">
    <text evidence="1">The sequence shown here is derived from an EMBL/GenBank/DDBJ whole genome shotgun (WGS) entry which is preliminary data.</text>
</comment>
<reference evidence="1 2" key="1">
    <citation type="journal article" date="2014" name="Agronomy (Basel)">
        <title>A Draft Genome Sequence for Ensete ventricosum, the Drought-Tolerant Tree Against Hunger.</title>
        <authorList>
            <person name="Harrison J."/>
            <person name="Moore K.A."/>
            <person name="Paszkiewicz K."/>
            <person name="Jones T."/>
            <person name="Grant M."/>
            <person name="Ambacheew D."/>
            <person name="Muzemil S."/>
            <person name="Studholme D.J."/>
        </authorList>
    </citation>
    <scope>NUCLEOTIDE SEQUENCE [LARGE SCALE GENOMIC DNA]</scope>
</reference>
<dbReference type="Gene3D" id="2.40.70.10">
    <property type="entry name" value="Acid Proteases"/>
    <property type="match status" value="1"/>
</dbReference>
<protein>
    <submittedName>
        <fullName evidence="1">Uncharacterized protein</fullName>
    </submittedName>
</protein>